<sequence length="675" mass="77211">MDVSHNGLLILPSTIGDLVHLRSLNLSGNPYIKLSPEITRLSQLETIRLNHNLFLEMPDELFHLHNLRKIYLSNNSIFKISPLISDLTRLEVLDMGHNKLTEIPSSLDPCTSLTKLIFRYNNLNTISDGLVKLTNLVKLDVLHNNLLGLPPKFILRTMQKLESLIIQHNKIEHFPYDFFRRAVNFKKLLAGNNRLTSIPGSLSNCTSLTKIDLQNNQIPLLPNLSRLQNLKTLLLSHNLLSKNIEGLQHCISLETLNLSSNQLVQTKELGLENYGKLRNLFLSNNQFEELSDIASPTVEILSLSSNPLINPPQISLFPNVQAVFLNNLQLAQIPDSLFSLHTLVHLDVSRNQIKELPDDVPALPHLKVMDLSHNEIVNSEKEWEGVDWWCHFECLAFIDLSWNRLHKIPLGISKLIEERFIDVNLDKCQLAEVKERDLGVFNIGYSEMIAIGQSRQDFFLINNALETRIGIFGLFDGHINPDAARYASEHFSDHLCKYIEEFQDPLKALKKTHNLVYTNWNNVKKYKKVKQETPTKEESFVGVVVVLYQNNLYVANFGDFKTRAVLYRGGSDWTPGNDSSSLVPYLQSINNEILPESERVKGEYYYCVLPQEPDAFLVLSSAVVWEKINHHQAIATIHDKIYFQKKDLHLAAMSLRDYIVTMATNTNINTFIIKW</sequence>
<dbReference type="InterPro" id="IPR050216">
    <property type="entry name" value="LRR_domain-containing"/>
</dbReference>
<dbReference type="EMBL" id="GIBP01001018">
    <property type="protein sequence ID" value="NDV29987.1"/>
    <property type="molecule type" value="Transcribed_RNA"/>
</dbReference>
<reference evidence="4" key="1">
    <citation type="journal article" date="2020" name="J. Eukaryot. Microbiol.">
        <title>De novo Sequencing, Assembly and Annotation of the Transcriptome for the Free-Living Testate Amoeba Arcella intermedia.</title>
        <authorList>
            <person name="Ribeiro G.M."/>
            <person name="Porfirio-Sousa A.L."/>
            <person name="Maurer-Alcala X.X."/>
            <person name="Katz L.A."/>
            <person name="Lahr D.J.G."/>
        </authorList>
    </citation>
    <scope>NUCLEOTIDE SEQUENCE</scope>
</reference>
<dbReference type="InterPro" id="IPR003591">
    <property type="entry name" value="Leu-rich_rpt_typical-subtyp"/>
</dbReference>
<dbReference type="PROSITE" id="PS51450">
    <property type="entry name" value="LRR"/>
    <property type="match status" value="7"/>
</dbReference>
<dbReference type="SUPFAM" id="SSF52058">
    <property type="entry name" value="L domain-like"/>
    <property type="match status" value="2"/>
</dbReference>
<dbReference type="Gene3D" id="3.60.40.10">
    <property type="entry name" value="PPM-type phosphatase domain"/>
    <property type="match status" value="1"/>
</dbReference>
<dbReference type="Gene3D" id="3.80.10.10">
    <property type="entry name" value="Ribonuclease Inhibitor"/>
    <property type="match status" value="2"/>
</dbReference>
<dbReference type="PROSITE" id="PS51746">
    <property type="entry name" value="PPM_2"/>
    <property type="match status" value="1"/>
</dbReference>
<dbReference type="GO" id="GO:0005737">
    <property type="term" value="C:cytoplasm"/>
    <property type="evidence" value="ECO:0007669"/>
    <property type="project" value="TreeGrafter"/>
</dbReference>
<dbReference type="Pfam" id="PF13516">
    <property type="entry name" value="LRR_6"/>
    <property type="match status" value="1"/>
</dbReference>
<evidence type="ECO:0000256" key="2">
    <source>
        <dbReference type="ARBA" id="ARBA00022737"/>
    </source>
</evidence>
<feature type="domain" description="PPM-type phosphatase" evidence="3">
    <location>
        <begin position="442"/>
        <end position="675"/>
    </location>
</feature>
<evidence type="ECO:0000256" key="1">
    <source>
        <dbReference type="ARBA" id="ARBA00022614"/>
    </source>
</evidence>
<dbReference type="Pfam" id="PF00481">
    <property type="entry name" value="PP2C"/>
    <property type="match status" value="1"/>
</dbReference>
<dbReference type="InterPro" id="IPR036457">
    <property type="entry name" value="PPM-type-like_dom_sf"/>
</dbReference>
<dbReference type="SMART" id="SM00365">
    <property type="entry name" value="LRR_SD22"/>
    <property type="match status" value="9"/>
</dbReference>
<keyword evidence="2" id="KW-0677">Repeat</keyword>
<dbReference type="InterPro" id="IPR032675">
    <property type="entry name" value="LRR_dom_sf"/>
</dbReference>
<dbReference type="AlphaFoldDB" id="A0A6B2KZA8"/>
<evidence type="ECO:0000313" key="4">
    <source>
        <dbReference type="EMBL" id="NDV29987.1"/>
    </source>
</evidence>
<dbReference type="SMART" id="SM00364">
    <property type="entry name" value="LRR_BAC"/>
    <property type="match status" value="5"/>
</dbReference>
<accession>A0A6B2KZA8</accession>
<dbReference type="Pfam" id="PF13855">
    <property type="entry name" value="LRR_8"/>
    <property type="match status" value="3"/>
</dbReference>
<dbReference type="SMART" id="SM00369">
    <property type="entry name" value="LRR_TYP"/>
    <property type="match status" value="9"/>
</dbReference>
<keyword evidence="1" id="KW-0433">Leucine-rich repeat</keyword>
<name>A0A6B2KZA8_9EUKA</name>
<organism evidence="4">
    <name type="scientific">Arcella intermedia</name>
    <dbReference type="NCBI Taxonomy" id="1963864"/>
    <lineage>
        <taxon>Eukaryota</taxon>
        <taxon>Amoebozoa</taxon>
        <taxon>Tubulinea</taxon>
        <taxon>Elardia</taxon>
        <taxon>Arcellinida</taxon>
        <taxon>Sphaerothecina</taxon>
        <taxon>Arcellidae</taxon>
        <taxon>Arcella</taxon>
    </lineage>
</organism>
<protein>
    <recommendedName>
        <fullName evidence="3">PPM-type phosphatase domain-containing protein</fullName>
    </recommendedName>
</protein>
<dbReference type="InterPro" id="IPR001932">
    <property type="entry name" value="PPM-type_phosphatase-like_dom"/>
</dbReference>
<dbReference type="PANTHER" id="PTHR48051:SF1">
    <property type="entry name" value="RAS SUPPRESSOR PROTEIN 1"/>
    <property type="match status" value="1"/>
</dbReference>
<dbReference type="SMART" id="SM00332">
    <property type="entry name" value="PP2Cc"/>
    <property type="match status" value="1"/>
</dbReference>
<dbReference type="PANTHER" id="PTHR48051">
    <property type="match status" value="1"/>
</dbReference>
<dbReference type="SUPFAM" id="SSF81606">
    <property type="entry name" value="PP2C-like"/>
    <property type="match status" value="1"/>
</dbReference>
<evidence type="ECO:0000259" key="3">
    <source>
        <dbReference type="PROSITE" id="PS51746"/>
    </source>
</evidence>
<proteinExistence type="predicted"/>
<dbReference type="InterPro" id="IPR001611">
    <property type="entry name" value="Leu-rich_rpt"/>
</dbReference>